<evidence type="ECO:0000259" key="1">
    <source>
        <dbReference type="Pfam" id="PF05292"/>
    </source>
</evidence>
<dbReference type="InterPro" id="IPR038917">
    <property type="entry name" value="Malonyl_CoA_deC"/>
</dbReference>
<evidence type="ECO:0000259" key="2">
    <source>
        <dbReference type="Pfam" id="PF17408"/>
    </source>
</evidence>
<name>A0A937J5R9_9GAMM</name>
<dbReference type="InterPro" id="IPR038351">
    <property type="entry name" value="MCD_N_sf"/>
</dbReference>
<dbReference type="Pfam" id="PF17408">
    <property type="entry name" value="MCD_N"/>
    <property type="match status" value="1"/>
</dbReference>
<comment type="caution">
    <text evidence="3">The sequence shown here is derived from an EMBL/GenBank/DDBJ whole genome shotgun (WGS) entry which is preliminary data.</text>
</comment>
<dbReference type="PANTHER" id="PTHR28641">
    <property type="match status" value="1"/>
</dbReference>
<evidence type="ECO:0000313" key="3">
    <source>
        <dbReference type="EMBL" id="MBL6903156.1"/>
    </source>
</evidence>
<dbReference type="Pfam" id="PF05292">
    <property type="entry name" value="MCD"/>
    <property type="match status" value="2"/>
</dbReference>
<dbReference type="PANTHER" id="PTHR28641:SF1">
    <property type="entry name" value="MALONYL-COA DECARBOXYLASE, MITOCHONDRIAL"/>
    <property type="match status" value="1"/>
</dbReference>
<accession>A0A937J5R9</accession>
<feature type="domain" description="Malonyl-CoA decarboxylase C-terminal" evidence="1">
    <location>
        <begin position="320"/>
        <end position="383"/>
    </location>
</feature>
<organism evidence="3 4">
    <name type="scientific">SAR86 cluster bacterium</name>
    <dbReference type="NCBI Taxonomy" id="2030880"/>
    <lineage>
        <taxon>Bacteria</taxon>
        <taxon>Pseudomonadati</taxon>
        <taxon>Pseudomonadota</taxon>
        <taxon>Gammaproteobacteria</taxon>
        <taxon>SAR86 cluster</taxon>
    </lineage>
</organism>
<protein>
    <submittedName>
        <fullName evidence="3">Malonyl-CoA decarboxylase family protein</fullName>
    </submittedName>
</protein>
<evidence type="ECO:0000313" key="4">
    <source>
        <dbReference type="Proteomes" id="UP000705230"/>
    </source>
</evidence>
<dbReference type="GO" id="GO:0006633">
    <property type="term" value="P:fatty acid biosynthetic process"/>
    <property type="evidence" value="ECO:0007669"/>
    <property type="project" value="InterPro"/>
</dbReference>
<dbReference type="Gene3D" id="3.40.630.150">
    <property type="entry name" value="Malonyl-CoA decarboxylase, catalytic domain"/>
    <property type="match status" value="2"/>
</dbReference>
<dbReference type="InterPro" id="IPR007956">
    <property type="entry name" value="Malonyl_CoA_deC_C"/>
</dbReference>
<dbReference type="AlphaFoldDB" id="A0A937J5R9"/>
<feature type="domain" description="Malonyl-CoA decarboxylase N-terminal" evidence="2">
    <location>
        <begin position="80"/>
        <end position="162"/>
    </location>
</feature>
<dbReference type="EMBL" id="JADHSG010000003">
    <property type="protein sequence ID" value="MBL6903156.1"/>
    <property type="molecule type" value="Genomic_DNA"/>
</dbReference>
<feature type="domain" description="Malonyl-CoA decarboxylase C-terminal" evidence="1">
    <location>
        <begin position="165"/>
        <end position="315"/>
    </location>
</feature>
<dbReference type="InterPro" id="IPR035372">
    <property type="entry name" value="MCD_N"/>
</dbReference>
<dbReference type="InterPro" id="IPR042303">
    <property type="entry name" value="Malonyl_CoA_deC_C_sf"/>
</dbReference>
<proteinExistence type="predicted"/>
<dbReference type="Gene3D" id="1.20.140.90">
    <property type="entry name" value="Malonyl-CoA decarboxylase, oligemerization domain"/>
    <property type="match status" value="1"/>
</dbReference>
<dbReference type="Proteomes" id="UP000705230">
    <property type="component" value="Unassembled WGS sequence"/>
</dbReference>
<gene>
    <name evidence="3" type="ORF">ISR29_03035</name>
</gene>
<sequence length="416" mass="47521">MSFFQNIISSIMSGTLKNNLFGGEDFGVLHKDINKALESVMTSSGEVSSLVYAEHLLMLIEQLNDNDLVIFLKKLAENYDIDPSVLSEALKEYAANKTQPNLEKVSTSSEPGWVELFRRLNTTPNGTVRLVRLRERIRGLVKDNSEIAFFNSSLLSLFKSWFNPSFLVLEKIDWSTPANILEKIIEYEAVHEINSWDDLRARLAPEDRRCFAFFHPLIPDEPLIFVEVALCDKMPESINEVIKIDREITDYKDINTAVFYSISNCQDGLAGISFGNFLIKKVAHKLKQELDDLSKFVTLSPMPSFVKWLENKSMYEDMDEDSLMTQAILYLTESEREDNSPNDPVAKFHLGNGAILEKINLNADLSEKGLMQSKGLMVNYLYNLELLEKNHELFFKTKNVQQSDGIKSLKKKLQIH</sequence>
<reference evidence="3" key="1">
    <citation type="submission" date="2020-10" db="EMBL/GenBank/DDBJ databases">
        <title>Microbiome of the Black Sea water column analyzed by genome centric metagenomics.</title>
        <authorList>
            <person name="Cabello-Yeves P.J."/>
            <person name="Callieri C."/>
            <person name="Picazo A."/>
            <person name="Mehrshad M."/>
            <person name="Haro-Moreno J.M."/>
            <person name="Roda-Garcia J."/>
            <person name="Dzembekova N."/>
            <person name="Slabakova V."/>
            <person name="Slabakova N."/>
            <person name="Moncheva S."/>
            <person name="Rodriguez-Valera F."/>
        </authorList>
    </citation>
    <scope>NUCLEOTIDE SEQUENCE</scope>
    <source>
        <strain evidence="3">BS30m-G43</strain>
    </source>
</reference>
<dbReference type="GO" id="GO:0050080">
    <property type="term" value="F:malonyl-CoA decarboxylase activity"/>
    <property type="evidence" value="ECO:0007669"/>
    <property type="project" value="InterPro"/>
</dbReference>